<proteinExistence type="predicted"/>
<organism evidence="1 2">
    <name type="scientific">Xiashengella succiniciproducens</name>
    <dbReference type="NCBI Taxonomy" id="2949635"/>
    <lineage>
        <taxon>Bacteria</taxon>
        <taxon>Pseudomonadati</taxon>
        <taxon>Bacteroidota</taxon>
        <taxon>Bacteroidia</taxon>
        <taxon>Marinilabiliales</taxon>
        <taxon>Marinilabiliaceae</taxon>
        <taxon>Xiashengella</taxon>
    </lineage>
</organism>
<dbReference type="Pfam" id="PF14054">
    <property type="entry name" value="DUF4249"/>
    <property type="match status" value="1"/>
</dbReference>
<dbReference type="Proteomes" id="UP001056426">
    <property type="component" value="Chromosome"/>
</dbReference>
<accession>A0A9J6ZQD1</accession>
<dbReference type="AlphaFoldDB" id="A0A9J6ZQD1"/>
<reference evidence="1" key="2">
    <citation type="submission" date="2022-06" db="EMBL/GenBank/DDBJ databases">
        <title>Xiashengella guii gen. nov. sp. nov., a bacterium isolated form anaerobic digestion tank.</title>
        <authorList>
            <person name="Huang H."/>
        </authorList>
    </citation>
    <scope>NUCLEOTIDE SEQUENCE</scope>
    <source>
        <strain evidence="1">Ai-910</strain>
    </source>
</reference>
<evidence type="ECO:0000313" key="2">
    <source>
        <dbReference type="Proteomes" id="UP001056426"/>
    </source>
</evidence>
<reference evidence="1" key="1">
    <citation type="submission" date="2022-05" db="EMBL/GenBank/DDBJ databases">
        <authorList>
            <person name="Sun X."/>
        </authorList>
    </citation>
    <scope>NUCLEOTIDE SEQUENCE</scope>
    <source>
        <strain evidence="1">Ai-910</strain>
    </source>
</reference>
<evidence type="ECO:0000313" key="1">
    <source>
        <dbReference type="EMBL" id="URW79885.1"/>
    </source>
</evidence>
<dbReference type="KEGG" id="alkq:M9189_00740"/>
<keyword evidence="2" id="KW-1185">Reference proteome</keyword>
<dbReference type="InterPro" id="IPR025345">
    <property type="entry name" value="DUF4249"/>
</dbReference>
<protein>
    <submittedName>
        <fullName evidence="1">DUF4249 domain-containing protein</fullName>
    </submittedName>
</protein>
<dbReference type="RefSeq" id="WP_250723997.1">
    <property type="nucleotide sequence ID" value="NZ_CP098400.1"/>
</dbReference>
<gene>
    <name evidence="1" type="ORF">M9189_00740</name>
</gene>
<sequence length="381" mass="43939">MWKYIIILILLCSSCIEEYSPDISKYENVLVVDGKLTNLPGPYMVKLSRSYRYEQNVGQPVSGAQIKIIDNEGLEEVLKETDKGVYVTTDSSFTGIAGKSYKLQIIIEDEVFESEMETLIPPVQIDSVFWEHIKVNKQNDAIQLLVATHDPNNKTRYYGWDYYDTWKYIVPIDDSDHPDRREGYASSTNYNFYIASTINRHADIIERQPLLQIGEDINKLHLRYSILVTQYAYSEKAFKYLKDLVSLNQNQGSLFDPIPYSLTGNIKCVSDRNLPILGYFIVAGASEKRIFIDRSELPEEYRPVSGFEDCDLELVFVRLEFKDNVRMDHRVDSLMNKGYVIFKEALEIGSGGNRVHVYLAKKRCFDSRASGTNIKPDFWID</sequence>
<dbReference type="EMBL" id="CP098400">
    <property type="protein sequence ID" value="URW79885.1"/>
    <property type="molecule type" value="Genomic_DNA"/>
</dbReference>
<name>A0A9J6ZQD1_9BACT</name>